<comment type="caution">
    <text evidence="1">The sequence shown here is derived from an EMBL/GenBank/DDBJ whole genome shotgun (WGS) entry which is preliminary data.</text>
</comment>
<dbReference type="Proteomes" id="UP000789860">
    <property type="component" value="Unassembled WGS sequence"/>
</dbReference>
<protein>
    <submittedName>
        <fullName evidence="1">229_t:CDS:1</fullName>
    </submittedName>
</protein>
<reference evidence="1" key="1">
    <citation type="submission" date="2021-06" db="EMBL/GenBank/DDBJ databases">
        <authorList>
            <person name="Kallberg Y."/>
            <person name="Tangrot J."/>
            <person name="Rosling A."/>
        </authorList>
    </citation>
    <scope>NUCLEOTIDE SEQUENCE</scope>
    <source>
        <strain evidence="1">AU212A</strain>
    </source>
</reference>
<evidence type="ECO:0000313" key="1">
    <source>
        <dbReference type="EMBL" id="CAG8691334.1"/>
    </source>
</evidence>
<gene>
    <name evidence="1" type="ORF">SCALOS_LOCUS10143</name>
</gene>
<sequence>LPAVEQQLFREKYTRERISMVLQLPFFKSPTIVIVNPLTVPSSSRIVYTSDNRLLFK</sequence>
<evidence type="ECO:0000313" key="2">
    <source>
        <dbReference type="Proteomes" id="UP000789860"/>
    </source>
</evidence>
<feature type="non-terminal residue" evidence="1">
    <location>
        <position position="57"/>
    </location>
</feature>
<keyword evidence="2" id="KW-1185">Reference proteome</keyword>
<feature type="non-terminal residue" evidence="1">
    <location>
        <position position="1"/>
    </location>
</feature>
<name>A0ACA9P574_9GLOM</name>
<dbReference type="EMBL" id="CAJVPM010035908">
    <property type="protein sequence ID" value="CAG8691334.1"/>
    <property type="molecule type" value="Genomic_DNA"/>
</dbReference>
<accession>A0ACA9P574</accession>
<proteinExistence type="predicted"/>
<organism evidence="1 2">
    <name type="scientific">Scutellospora calospora</name>
    <dbReference type="NCBI Taxonomy" id="85575"/>
    <lineage>
        <taxon>Eukaryota</taxon>
        <taxon>Fungi</taxon>
        <taxon>Fungi incertae sedis</taxon>
        <taxon>Mucoromycota</taxon>
        <taxon>Glomeromycotina</taxon>
        <taxon>Glomeromycetes</taxon>
        <taxon>Diversisporales</taxon>
        <taxon>Gigasporaceae</taxon>
        <taxon>Scutellospora</taxon>
    </lineage>
</organism>